<proteinExistence type="predicted"/>
<keyword evidence="2" id="KW-1185">Reference proteome</keyword>
<evidence type="ECO:0000313" key="1">
    <source>
        <dbReference type="EMBL" id="MBE9577508.1"/>
    </source>
</evidence>
<accession>A0ABR9WV11</accession>
<reference evidence="1 2" key="1">
    <citation type="submission" date="2020-10" db="EMBL/GenBank/DDBJ databases">
        <title>The genome sequence of Flavobacterium aquaticum 1Y8A.</title>
        <authorList>
            <person name="Liu Y."/>
        </authorList>
    </citation>
    <scope>NUCLEOTIDE SEQUENCE [LARGE SCALE GENOMIC DNA]</scope>
    <source>
        <strain evidence="1 2">1Y8A</strain>
    </source>
</reference>
<dbReference type="Proteomes" id="UP000656274">
    <property type="component" value="Unassembled WGS sequence"/>
</dbReference>
<evidence type="ECO:0000313" key="2">
    <source>
        <dbReference type="Proteomes" id="UP000656274"/>
    </source>
</evidence>
<comment type="caution">
    <text evidence="1">The sequence shown here is derived from an EMBL/GenBank/DDBJ whole genome shotgun (WGS) entry which is preliminary data.</text>
</comment>
<sequence>MRDEQKIAFLKFIDSLNGQASIFNIGEHSFNYNQLKAIQRSLLNSQRVLEQFGINVKENLSIRRALIVLLQEKYYPLKTYDEIDINLEQLIKQAKVRFQIENRNINKLNTPQAIHPKNPCYHYEDSPLEKGHYKNALKLLVNPSSLFFQDENAFINLVTIYEDILNC</sequence>
<protein>
    <submittedName>
        <fullName evidence="1">Uncharacterized protein</fullName>
    </submittedName>
</protein>
<name>A0ABR9WV11_9FLAO</name>
<gene>
    <name evidence="1" type="ORF">IM755_12390</name>
</gene>
<organism evidence="1 2">
    <name type="scientific">Flavobacterium proteolyticum</name>
    <dbReference type="NCBI Taxonomy" id="2911683"/>
    <lineage>
        <taxon>Bacteria</taxon>
        <taxon>Pseudomonadati</taxon>
        <taxon>Bacteroidota</taxon>
        <taxon>Flavobacteriia</taxon>
        <taxon>Flavobacteriales</taxon>
        <taxon>Flavobacteriaceae</taxon>
        <taxon>Flavobacterium</taxon>
    </lineage>
</organism>
<dbReference type="RefSeq" id="WP_194097346.1">
    <property type="nucleotide sequence ID" value="NZ_JADFTZ010000007.1"/>
</dbReference>
<dbReference type="EMBL" id="JADFTZ010000007">
    <property type="protein sequence ID" value="MBE9577508.1"/>
    <property type="molecule type" value="Genomic_DNA"/>
</dbReference>